<keyword evidence="2" id="KW-1185">Reference proteome</keyword>
<reference evidence="1" key="3">
    <citation type="submission" date="2025-09" db="UniProtKB">
        <authorList>
            <consortium name="Ensembl"/>
        </authorList>
    </citation>
    <scope>IDENTIFICATION</scope>
</reference>
<accession>A0A452HI43</accession>
<proteinExistence type="predicted"/>
<reference evidence="1" key="2">
    <citation type="submission" date="2025-08" db="UniProtKB">
        <authorList>
            <consortium name="Ensembl"/>
        </authorList>
    </citation>
    <scope>IDENTIFICATION</scope>
</reference>
<sequence length="225" mass="25849">MWGSAGYWEYGRDATFTDTEVGRPFRSLHTHHLQLLEWQGRPHKVFSVQGEHAKHYHLMLPSFFHLLETLHRERRHFAVVFRTFGTDLPRILHAVHCALEGQHPQFPALRDLMLPVELTAGQIRCSRREVVLNRGPEHVSTRDDGRKLYSYFSSFQGLGGFQDHFDWWARNQFSSQGGKPLWIDPHDSTVHHIFIDDNIRLNDSDTIVCPQGLLLAPGEPLAGGG</sequence>
<dbReference type="AlphaFoldDB" id="A0A452HI43"/>
<dbReference type="PANTHER" id="PTHR36960">
    <property type="entry name" value="SI:DKEY-32E6.3"/>
    <property type="match status" value="1"/>
</dbReference>
<name>A0A452HI43_9SAUR</name>
<evidence type="ECO:0000313" key="2">
    <source>
        <dbReference type="Proteomes" id="UP000291020"/>
    </source>
</evidence>
<organism evidence="1 2">
    <name type="scientific">Gopherus agassizii</name>
    <name type="common">Agassiz's desert tortoise</name>
    <dbReference type="NCBI Taxonomy" id="38772"/>
    <lineage>
        <taxon>Eukaryota</taxon>
        <taxon>Metazoa</taxon>
        <taxon>Chordata</taxon>
        <taxon>Craniata</taxon>
        <taxon>Vertebrata</taxon>
        <taxon>Euteleostomi</taxon>
        <taxon>Archelosauria</taxon>
        <taxon>Testudinata</taxon>
        <taxon>Testudines</taxon>
        <taxon>Cryptodira</taxon>
        <taxon>Durocryptodira</taxon>
        <taxon>Testudinoidea</taxon>
        <taxon>Testudinidae</taxon>
        <taxon>Gopherus</taxon>
    </lineage>
</organism>
<dbReference type="Proteomes" id="UP000291020">
    <property type="component" value="Unassembled WGS sequence"/>
</dbReference>
<reference evidence="2" key="1">
    <citation type="journal article" date="2017" name="PLoS ONE">
        <title>The Agassiz's desert tortoise genome provides a resource for the conservation of a threatened species.</title>
        <authorList>
            <person name="Tollis M."/>
            <person name="DeNardo D.F."/>
            <person name="Cornelius J.A."/>
            <person name="Dolby G.A."/>
            <person name="Edwards T."/>
            <person name="Henen B.T."/>
            <person name="Karl A.E."/>
            <person name="Murphy R.W."/>
            <person name="Kusumi K."/>
        </authorList>
    </citation>
    <scope>NUCLEOTIDE SEQUENCE [LARGE SCALE GENOMIC DNA]</scope>
</reference>
<dbReference type="PANTHER" id="PTHR36960:SF1">
    <property type="entry name" value="SI:DKEY-32E6.3"/>
    <property type="match status" value="1"/>
</dbReference>
<protein>
    <submittedName>
        <fullName evidence="1">Uncharacterized protein</fullName>
    </submittedName>
</protein>
<evidence type="ECO:0000313" key="1">
    <source>
        <dbReference type="Ensembl" id="ENSGAGP00000014578.1"/>
    </source>
</evidence>
<dbReference type="Ensembl" id="ENSGAGT00000016677.1">
    <property type="protein sequence ID" value="ENSGAGP00000014578.1"/>
    <property type="gene ID" value="ENSGAGG00000011077.1"/>
</dbReference>
<dbReference type="STRING" id="38772.ENSGAGP00000014578"/>